<reference evidence="4 5" key="1">
    <citation type="submission" date="2023-08" db="EMBL/GenBank/DDBJ databases">
        <title>Oxalobacteraceae gen .nov., isolated from river sludge outside the plant.</title>
        <authorList>
            <person name="Zhao S.Y."/>
        </authorList>
    </citation>
    <scope>NUCLEOTIDE SEQUENCE [LARGE SCALE GENOMIC DNA]</scope>
    <source>
        <strain evidence="4 5">R-40</strain>
    </source>
</reference>
<accession>A0ABU1BSX6</accession>
<evidence type="ECO:0000256" key="1">
    <source>
        <dbReference type="ARBA" id="ARBA00004651"/>
    </source>
</evidence>
<feature type="transmembrane region" description="Helical" evidence="2">
    <location>
        <begin position="16"/>
        <end position="36"/>
    </location>
</feature>
<comment type="subcellular location">
    <subcellularLocation>
        <location evidence="1">Cell membrane</location>
        <topology evidence="1">Multi-pass membrane protein</topology>
    </subcellularLocation>
</comment>
<dbReference type="InterPro" id="IPR013099">
    <property type="entry name" value="K_chnl_dom"/>
</dbReference>
<organism evidence="4 5">
    <name type="scientific">Keguizhuia sedimenti</name>
    <dbReference type="NCBI Taxonomy" id="3064264"/>
    <lineage>
        <taxon>Bacteria</taxon>
        <taxon>Pseudomonadati</taxon>
        <taxon>Pseudomonadota</taxon>
        <taxon>Betaproteobacteria</taxon>
        <taxon>Burkholderiales</taxon>
        <taxon>Oxalobacteraceae</taxon>
        <taxon>Keguizhuia</taxon>
    </lineage>
</organism>
<dbReference type="Pfam" id="PF02254">
    <property type="entry name" value="TrkA_N"/>
    <property type="match status" value="2"/>
</dbReference>
<evidence type="ECO:0000313" key="4">
    <source>
        <dbReference type="EMBL" id="MDQ9171954.1"/>
    </source>
</evidence>
<comment type="caution">
    <text evidence="4">The sequence shown here is derived from an EMBL/GenBank/DDBJ whole genome shotgun (WGS) entry which is preliminary data.</text>
</comment>
<dbReference type="PANTHER" id="PTHR43833">
    <property type="entry name" value="POTASSIUM CHANNEL PROTEIN 2-RELATED-RELATED"/>
    <property type="match status" value="1"/>
</dbReference>
<dbReference type="Gene3D" id="3.40.50.720">
    <property type="entry name" value="NAD(P)-binding Rossmann-like Domain"/>
    <property type="match status" value="2"/>
</dbReference>
<name>A0ABU1BSX6_9BURK</name>
<keyword evidence="5" id="KW-1185">Reference proteome</keyword>
<evidence type="ECO:0000256" key="2">
    <source>
        <dbReference type="SAM" id="Phobius"/>
    </source>
</evidence>
<keyword evidence="2" id="KW-0472">Membrane</keyword>
<dbReference type="SUPFAM" id="SSF81324">
    <property type="entry name" value="Voltage-gated potassium channels"/>
    <property type="match status" value="1"/>
</dbReference>
<gene>
    <name evidence="4" type="ORF">Q8A64_16185</name>
</gene>
<dbReference type="Pfam" id="PF07885">
    <property type="entry name" value="Ion_trans_2"/>
    <property type="match status" value="1"/>
</dbReference>
<dbReference type="InterPro" id="IPR003148">
    <property type="entry name" value="RCK_N"/>
</dbReference>
<dbReference type="Proteomes" id="UP001225596">
    <property type="component" value="Unassembled WGS sequence"/>
</dbReference>
<dbReference type="InterPro" id="IPR050721">
    <property type="entry name" value="Trk_Ktr_HKT_K-transport"/>
</dbReference>
<keyword evidence="2" id="KW-0812">Transmembrane</keyword>
<keyword evidence="2" id="KW-1133">Transmembrane helix</keyword>
<dbReference type="PROSITE" id="PS51201">
    <property type="entry name" value="RCK_N"/>
    <property type="match status" value="1"/>
</dbReference>
<feature type="transmembrane region" description="Helical" evidence="2">
    <location>
        <begin position="48"/>
        <end position="65"/>
    </location>
</feature>
<evidence type="ECO:0000259" key="3">
    <source>
        <dbReference type="PROSITE" id="PS51201"/>
    </source>
</evidence>
<dbReference type="EMBL" id="JAUYVH010000014">
    <property type="protein sequence ID" value="MDQ9171954.1"/>
    <property type="molecule type" value="Genomic_DNA"/>
</dbReference>
<sequence length="574" mass="63556">MNSVFFIVLRRMRAPLILLIMVYCVSVVGLTLIPGVDADGSRATPMSFFHAFYFISYTATTIGFGEIPQAFSDGQRMWTTLCIYLTVVAWSYSILTLLALLQDKAFLQTLLAARFAGRVRRIRTPFYLVCGCGDTGTLICRALDYLGIDFVILDKDAHRIEELDLEEFKPNDPSLAADACHSATLLMAGLRHPYCKGVLAVTNDEDANLAIAINARLLNPRIPVLARARTPVVASNMAAFGTDHIVNAYERFAEYLALAVAAPERYRLIEILTGLPGANLPEVHRPPRGKWIICGFGDFGRAIARYLEMPGIEMTIIDPQVERSENGNIVAGRGTEELVLQEAGIEQAAGIVAGTKDDIINLAIATMAKRLRPDIFVVARQNHEASDLLFDTFRADFSMVHTRLVAQECISILTTPLLARFLAAVRGMQEEWCNQLAQDLEALCEGVVPEVWDVVINQHSAPAVHQTLQRKSTVQIAHLLRDNADRDTRLPVAVLMVERGGAQQLLPDESFELMPGDALLIAGQHAARSLLNLTLQNLNALEFILTGCDQRSGWLWRRLFLRQTPQALDIGHKN</sequence>
<feature type="domain" description="RCK N-terminal" evidence="3">
    <location>
        <begin position="124"/>
        <end position="246"/>
    </location>
</feature>
<dbReference type="InterPro" id="IPR036291">
    <property type="entry name" value="NAD(P)-bd_dom_sf"/>
</dbReference>
<dbReference type="SUPFAM" id="SSF51735">
    <property type="entry name" value="NAD(P)-binding Rossmann-fold domains"/>
    <property type="match status" value="2"/>
</dbReference>
<evidence type="ECO:0000313" key="5">
    <source>
        <dbReference type="Proteomes" id="UP001225596"/>
    </source>
</evidence>
<proteinExistence type="predicted"/>
<dbReference type="Gene3D" id="1.10.287.70">
    <property type="match status" value="1"/>
</dbReference>
<dbReference type="RefSeq" id="WP_338437933.1">
    <property type="nucleotide sequence ID" value="NZ_JAUYVH010000014.1"/>
</dbReference>
<protein>
    <submittedName>
        <fullName evidence="4">NAD-binding protein</fullName>
    </submittedName>
</protein>
<feature type="transmembrane region" description="Helical" evidence="2">
    <location>
        <begin position="77"/>
        <end position="101"/>
    </location>
</feature>